<feature type="compositionally biased region" description="Basic and acidic residues" evidence="1">
    <location>
        <begin position="68"/>
        <end position="85"/>
    </location>
</feature>
<dbReference type="Proteomes" id="UP000229897">
    <property type="component" value="Chromosome"/>
</dbReference>
<dbReference type="OrthoDB" id="8779484at2"/>
<dbReference type="KEGG" id="mass:CR152_28540"/>
<sequence>MHATKSFPDPADAKSLVDEADIGSGEKPPSQIETEAIIRQIPPLPPSDQNDADNDNGASAAANQFDGGENRDKREHDASLERDEPSEQLDQLDPVPPKGQ</sequence>
<dbReference type="AlphaFoldDB" id="A0A2D2DST7"/>
<feature type="compositionally biased region" description="Low complexity" evidence="1">
    <location>
        <begin position="55"/>
        <end position="64"/>
    </location>
</feature>
<keyword evidence="3" id="KW-1185">Reference proteome</keyword>
<organism evidence="2 3">
    <name type="scientific">Massilia violaceinigra</name>
    <dbReference type="NCBI Taxonomy" id="2045208"/>
    <lineage>
        <taxon>Bacteria</taxon>
        <taxon>Pseudomonadati</taxon>
        <taxon>Pseudomonadota</taxon>
        <taxon>Betaproteobacteria</taxon>
        <taxon>Burkholderiales</taxon>
        <taxon>Oxalobacteraceae</taxon>
        <taxon>Telluria group</taxon>
        <taxon>Massilia</taxon>
    </lineage>
</organism>
<evidence type="ECO:0000256" key="1">
    <source>
        <dbReference type="SAM" id="MobiDB-lite"/>
    </source>
</evidence>
<proteinExistence type="predicted"/>
<feature type="region of interest" description="Disordered" evidence="1">
    <location>
        <begin position="1"/>
        <end position="100"/>
    </location>
</feature>
<protein>
    <submittedName>
        <fullName evidence="2">Uncharacterized protein</fullName>
    </submittedName>
</protein>
<dbReference type="EMBL" id="CP024608">
    <property type="protein sequence ID" value="ATQ78016.1"/>
    <property type="molecule type" value="Genomic_DNA"/>
</dbReference>
<dbReference type="RefSeq" id="WP_099880677.1">
    <property type="nucleotide sequence ID" value="NZ_CP024608.1"/>
</dbReference>
<name>A0A2D2DST7_9BURK</name>
<reference evidence="2" key="1">
    <citation type="submission" date="2017-10" db="EMBL/GenBank/DDBJ databases">
        <title>Massilia psychrophilum sp. nov., a novel purple-pigmented bacterium isolated from Tianshan glacier, Xinjiang Municipality, China.</title>
        <authorList>
            <person name="Wang H."/>
        </authorList>
    </citation>
    <scope>NUCLEOTIDE SEQUENCE [LARGE SCALE GENOMIC DNA]</scope>
    <source>
        <strain evidence="2">B2</strain>
    </source>
</reference>
<evidence type="ECO:0000313" key="3">
    <source>
        <dbReference type="Proteomes" id="UP000229897"/>
    </source>
</evidence>
<accession>A0A2D2DST7</accession>
<gene>
    <name evidence="2" type="ORF">CR152_28540</name>
</gene>
<evidence type="ECO:0000313" key="2">
    <source>
        <dbReference type="EMBL" id="ATQ78016.1"/>
    </source>
</evidence>